<dbReference type="InterPro" id="IPR010982">
    <property type="entry name" value="Lambda_DNA-bd_dom_sf"/>
</dbReference>
<sequence>MTAQLIEREGKPEYAVLPYDEYLQLLELAEDAQDLADAREAERELASGEDEAIPAEIARRLIAGEEHPLKVWREYRGLTQEALGSYAGVGKSYISQIEAGSKSGSVRVLSSLARALAVDLDDLLVE</sequence>
<dbReference type="SUPFAM" id="SSF47413">
    <property type="entry name" value="lambda repressor-like DNA-binding domains"/>
    <property type="match status" value="1"/>
</dbReference>
<dbReference type="GO" id="GO:0005829">
    <property type="term" value="C:cytosol"/>
    <property type="evidence" value="ECO:0007669"/>
    <property type="project" value="TreeGrafter"/>
</dbReference>
<keyword evidence="4" id="KW-1185">Reference proteome</keyword>
<protein>
    <submittedName>
        <fullName evidence="3">DNA-binding transcriptional regulator, XRE-family HTH domain</fullName>
    </submittedName>
</protein>
<evidence type="ECO:0000313" key="4">
    <source>
        <dbReference type="Proteomes" id="UP000198762"/>
    </source>
</evidence>
<dbReference type="RefSeq" id="WP_091852273.1">
    <property type="nucleotide sequence ID" value="NZ_FOHZ01000011.1"/>
</dbReference>
<dbReference type="Pfam" id="PF01381">
    <property type="entry name" value="HTH_3"/>
    <property type="match status" value="1"/>
</dbReference>
<keyword evidence="1 3" id="KW-0238">DNA-binding</keyword>
<dbReference type="EMBL" id="FOHZ01000011">
    <property type="protein sequence ID" value="SET49927.1"/>
    <property type="molecule type" value="Genomic_DNA"/>
</dbReference>
<dbReference type="PANTHER" id="PTHR46797">
    <property type="entry name" value="HTH-TYPE TRANSCRIPTIONAL REGULATOR"/>
    <property type="match status" value="1"/>
</dbReference>
<dbReference type="AlphaFoldDB" id="A0A1I0EWC9"/>
<feature type="domain" description="HTH cro/C1-type" evidence="2">
    <location>
        <begin position="69"/>
        <end position="123"/>
    </location>
</feature>
<dbReference type="CDD" id="cd00093">
    <property type="entry name" value="HTH_XRE"/>
    <property type="match status" value="1"/>
</dbReference>
<dbReference type="STRING" id="430453.SAMN04487962_11118"/>
<accession>A0A1I0EWC9</accession>
<dbReference type="Proteomes" id="UP000198762">
    <property type="component" value="Unassembled WGS sequence"/>
</dbReference>
<dbReference type="GO" id="GO:0003677">
    <property type="term" value="F:DNA binding"/>
    <property type="evidence" value="ECO:0007669"/>
    <property type="project" value="UniProtKB-KW"/>
</dbReference>
<dbReference type="SMART" id="SM00530">
    <property type="entry name" value="HTH_XRE"/>
    <property type="match status" value="1"/>
</dbReference>
<reference evidence="4" key="1">
    <citation type="submission" date="2016-10" db="EMBL/GenBank/DDBJ databases">
        <authorList>
            <person name="Varghese N."/>
            <person name="Submissions S."/>
        </authorList>
    </citation>
    <scope>NUCLEOTIDE SEQUENCE [LARGE SCALE GENOMIC DNA]</scope>
    <source>
        <strain evidence="4">CGMCC 1.6489</strain>
    </source>
</reference>
<dbReference type="OrthoDB" id="129597at2"/>
<dbReference type="PANTHER" id="PTHR46797:SF1">
    <property type="entry name" value="METHYLPHOSPHONATE SYNTHASE"/>
    <property type="match status" value="1"/>
</dbReference>
<dbReference type="Gene3D" id="1.10.260.40">
    <property type="entry name" value="lambda repressor-like DNA-binding domains"/>
    <property type="match status" value="1"/>
</dbReference>
<evidence type="ECO:0000313" key="3">
    <source>
        <dbReference type="EMBL" id="SET49927.1"/>
    </source>
</evidence>
<dbReference type="PROSITE" id="PS50943">
    <property type="entry name" value="HTH_CROC1"/>
    <property type="match status" value="1"/>
</dbReference>
<name>A0A1I0EWC9_9GAMM</name>
<gene>
    <name evidence="3" type="ORF">SAMN04487962_11118</name>
</gene>
<proteinExistence type="predicted"/>
<evidence type="ECO:0000256" key="1">
    <source>
        <dbReference type="ARBA" id="ARBA00023125"/>
    </source>
</evidence>
<dbReference type="InterPro" id="IPR050807">
    <property type="entry name" value="TransReg_Diox_bact_type"/>
</dbReference>
<dbReference type="GO" id="GO:0003700">
    <property type="term" value="F:DNA-binding transcription factor activity"/>
    <property type="evidence" value="ECO:0007669"/>
    <property type="project" value="TreeGrafter"/>
</dbReference>
<organism evidence="3 4">
    <name type="scientific">Marinobacter segnicrescens</name>
    <dbReference type="NCBI Taxonomy" id="430453"/>
    <lineage>
        <taxon>Bacteria</taxon>
        <taxon>Pseudomonadati</taxon>
        <taxon>Pseudomonadota</taxon>
        <taxon>Gammaproteobacteria</taxon>
        <taxon>Pseudomonadales</taxon>
        <taxon>Marinobacteraceae</taxon>
        <taxon>Marinobacter</taxon>
    </lineage>
</organism>
<dbReference type="InterPro" id="IPR001387">
    <property type="entry name" value="Cro/C1-type_HTH"/>
</dbReference>
<evidence type="ECO:0000259" key="2">
    <source>
        <dbReference type="PROSITE" id="PS50943"/>
    </source>
</evidence>